<evidence type="ECO:0000313" key="9">
    <source>
        <dbReference type="Proteomes" id="UP001230051"/>
    </source>
</evidence>
<protein>
    <submittedName>
        <fullName evidence="8">Peroxisome proliferator-activated receptor gamma coactivator 1-beta</fullName>
    </submittedName>
</protein>
<evidence type="ECO:0000313" key="8">
    <source>
        <dbReference type="EMBL" id="KAK1159173.1"/>
    </source>
</evidence>
<feature type="compositionally biased region" description="Acidic residues" evidence="7">
    <location>
        <begin position="231"/>
        <end position="247"/>
    </location>
</feature>
<comment type="caution">
    <text evidence="8">The sequence shown here is derived from an EMBL/GenBank/DDBJ whole genome shotgun (WGS) entry which is preliminary data.</text>
</comment>
<keyword evidence="5" id="KW-0804">Transcription</keyword>
<feature type="compositionally biased region" description="Acidic residues" evidence="7">
    <location>
        <begin position="130"/>
        <end position="140"/>
    </location>
</feature>
<feature type="compositionally biased region" description="Basic and acidic residues" evidence="7">
    <location>
        <begin position="542"/>
        <end position="557"/>
    </location>
</feature>
<dbReference type="InterPro" id="IPR034605">
    <property type="entry name" value="PGC-1"/>
</dbReference>
<dbReference type="Proteomes" id="UP001230051">
    <property type="component" value="Unassembled WGS sequence"/>
</dbReference>
<evidence type="ECO:0000256" key="7">
    <source>
        <dbReference type="SAM" id="MobiDB-lite"/>
    </source>
</evidence>
<keyword evidence="4" id="KW-0805">Transcription regulation</keyword>
<dbReference type="PANTHER" id="PTHR15528:SF12">
    <property type="entry name" value="PEROXISOME PROLIFERATOR-ACTIVATED RECEPTOR GAMMA COACTIVATOR 1-BETA"/>
    <property type="match status" value="1"/>
</dbReference>
<feature type="region of interest" description="Disordered" evidence="7">
    <location>
        <begin position="394"/>
        <end position="421"/>
    </location>
</feature>
<evidence type="ECO:0000256" key="2">
    <source>
        <dbReference type="ARBA" id="ARBA00022553"/>
    </source>
</evidence>
<feature type="compositionally biased region" description="Low complexity" evidence="7">
    <location>
        <begin position="673"/>
        <end position="693"/>
    </location>
</feature>
<keyword evidence="2" id="KW-0597">Phosphoprotein</keyword>
<dbReference type="GO" id="GO:0003712">
    <property type="term" value="F:transcription coregulator activity"/>
    <property type="evidence" value="ECO:0007669"/>
    <property type="project" value="InterPro"/>
</dbReference>
<comment type="subcellular location">
    <subcellularLocation>
        <location evidence="1">Nucleus</location>
    </subcellularLocation>
</comment>
<dbReference type="PANTHER" id="PTHR15528">
    <property type="entry name" value="PEROXISOME PROLIFERATOR ACTIVATED RECEPTOR GAMMA COACTIVATOR 1 PGC-1 -RELATED"/>
    <property type="match status" value="1"/>
</dbReference>
<keyword evidence="6" id="KW-0539">Nucleus</keyword>
<evidence type="ECO:0000256" key="4">
    <source>
        <dbReference type="ARBA" id="ARBA00023015"/>
    </source>
</evidence>
<evidence type="ECO:0000256" key="1">
    <source>
        <dbReference type="ARBA" id="ARBA00004123"/>
    </source>
</evidence>
<feature type="region of interest" description="Disordered" evidence="7">
    <location>
        <begin position="184"/>
        <end position="263"/>
    </location>
</feature>
<organism evidence="8 9">
    <name type="scientific">Acipenser oxyrinchus oxyrinchus</name>
    <dbReference type="NCBI Taxonomy" id="40147"/>
    <lineage>
        <taxon>Eukaryota</taxon>
        <taxon>Metazoa</taxon>
        <taxon>Chordata</taxon>
        <taxon>Craniata</taxon>
        <taxon>Vertebrata</taxon>
        <taxon>Euteleostomi</taxon>
        <taxon>Actinopterygii</taxon>
        <taxon>Chondrostei</taxon>
        <taxon>Acipenseriformes</taxon>
        <taxon>Acipenseridae</taxon>
        <taxon>Acipenser</taxon>
    </lineage>
</organism>
<dbReference type="SUPFAM" id="SSF54928">
    <property type="entry name" value="RNA-binding domain, RBD"/>
    <property type="match status" value="1"/>
</dbReference>
<feature type="compositionally biased region" description="Basic residues" evidence="7">
    <location>
        <begin position="184"/>
        <end position="194"/>
    </location>
</feature>
<proteinExistence type="predicted"/>
<dbReference type="EMBL" id="JAGXEW010000022">
    <property type="protein sequence ID" value="KAK1159173.1"/>
    <property type="molecule type" value="Genomic_DNA"/>
</dbReference>
<keyword evidence="3" id="KW-0694">RNA-binding</keyword>
<gene>
    <name evidence="8" type="primary">Ppargc1b</name>
    <name evidence="8" type="ORF">AOXY_G21784</name>
</gene>
<keyword evidence="8" id="KW-0675">Receptor</keyword>
<sequence length="863" mass="95449">MADCTSLLDEELSSFVFNYLTENTGSQFGEKEACTDRLDADFPEIDFFRLDSSDFDSANCLSELQWCNDQSAASSASSQFSVGDSELFETEEENAALLAALTDSLDGMVVDEVGGLSVFPSLGEVAEGQEKEEEEEDPNLEESHPFPAPPSPETEDLSLLKKLLLSPANVPVSYEMNKQGSIHRHSNGIHKSKSQRPSVKCLSGLDRKPRGFLPPSRKCSELHRHLTCAPETEDSEEESGSEEDSSSEAEAPTPPAPPQYSSPEELRSVVDLIRYMHTYCLPVRKHPGADRRERECPGSVRRARPDCPLPSVKAAPQTDSCERTRGMFVRKREVKGHSLLRELLESASCYDVSKPYRIRSPPYIASCSPKGTLPWAPETKEQDRKVKPEPVNAVPRATEKTTPDCIPEPAASAPGRKVEGASFSVRRSRRLASCPGRFAKKPRWGGTWRVKAEPMPGLGEGKEAGSKKPRPAERPSQSTCCKKELEKSAAINSSAAQNEKRARLTLPLAPKPQGDSKPFEQTLRVELCGTAGLTPPTTPPHKPLEEDLFKPEVKGESPPKGSCLPAGGGGRPASRKTPEQTELYAQLRKEGKAGEEVASQGGRRTVQRTFGDHDYCLQSAPGERRQKPSPPVCQEEEEHAVSARLRRHSGPPRDEWLFSKVQEYLRWPDSEGEGSPRSRSGSPLALASRNSGESPERSSRPPTPGRPASCTPCCRSRSPNGRQSFSCENSETCHKEKQRNKSSDDCRVLCIHHLPNRVTQPMLRRRFESFGELEDCRIVMKNNERCGIITYKQTGSTPPGWTNEQAPRKRQEPAPQFTIGGLRRFCRKPYIDLDDGGLGPVKSKYDAVDFDTLLKEAQKSLHR</sequence>
<dbReference type="InterPro" id="IPR035979">
    <property type="entry name" value="RBD_domain_sf"/>
</dbReference>
<reference evidence="8" key="1">
    <citation type="submission" date="2022-02" db="EMBL/GenBank/DDBJ databases">
        <title>Atlantic sturgeon de novo genome assembly.</title>
        <authorList>
            <person name="Stock M."/>
            <person name="Klopp C."/>
            <person name="Guiguen Y."/>
            <person name="Cabau C."/>
            <person name="Parinello H."/>
            <person name="Santidrian Yebra-Pimentel E."/>
            <person name="Kuhl H."/>
            <person name="Dirks R.P."/>
            <person name="Guessner J."/>
            <person name="Wuertz S."/>
            <person name="Du K."/>
            <person name="Schartl M."/>
        </authorList>
    </citation>
    <scope>NUCLEOTIDE SEQUENCE</scope>
    <source>
        <strain evidence="8">STURGEONOMICS-FGT-2020</strain>
        <tissue evidence="8">Whole blood</tissue>
    </source>
</reference>
<evidence type="ECO:0000256" key="6">
    <source>
        <dbReference type="ARBA" id="ARBA00023242"/>
    </source>
</evidence>
<dbReference type="GO" id="GO:0045944">
    <property type="term" value="P:positive regulation of transcription by RNA polymerase II"/>
    <property type="evidence" value="ECO:0007669"/>
    <property type="project" value="TreeGrafter"/>
</dbReference>
<accession>A0AAD8CX15</accession>
<feature type="region of interest" description="Disordered" evidence="7">
    <location>
        <begin position="124"/>
        <end position="159"/>
    </location>
</feature>
<feature type="region of interest" description="Disordered" evidence="7">
    <location>
        <begin position="448"/>
        <end position="518"/>
    </location>
</feature>
<evidence type="ECO:0000256" key="3">
    <source>
        <dbReference type="ARBA" id="ARBA00022884"/>
    </source>
</evidence>
<dbReference type="GO" id="GO:0003723">
    <property type="term" value="F:RNA binding"/>
    <property type="evidence" value="ECO:0007669"/>
    <property type="project" value="UniProtKB-KW"/>
</dbReference>
<feature type="compositionally biased region" description="Basic and acidic residues" evidence="7">
    <location>
        <begin position="460"/>
        <end position="473"/>
    </location>
</feature>
<dbReference type="GO" id="GO:0005634">
    <property type="term" value="C:nucleus"/>
    <property type="evidence" value="ECO:0007669"/>
    <property type="project" value="UniProtKB-SubCell"/>
</dbReference>
<feature type="compositionally biased region" description="Polar residues" evidence="7">
    <location>
        <begin position="717"/>
        <end position="730"/>
    </location>
</feature>
<dbReference type="AlphaFoldDB" id="A0AAD8CX15"/>
<dbReference type="Gene3D" id="3.30.70.330">
    <property type="match status" value="1"/>
</dbReference>
<evidence type="ECO:0000256" key="5">
    <source>
        <dbReference type="ARBA" id="ARBA00023163"/>
    </source>
</evidence>
<dbReference type="InterPro" id="IPR012677">
    <property type="entry name" value="Nucleotide-bd_a/b_plait_sf"/>
</dbReference>
<name>A0AAD8CX15_ACIOX</name>
<keyword evidence="9" id="KW-1185">Reference proteome</keyword>
<feature type="region of interest" description="Disordered" evidence="7">
    <location>
        <begin position="530"/>
        <end position="734"/>
    </location>
</feature>